<sequence length="437" mass="50055">MPKHFTTRSDTLQDRLAKIPLKRLPKTFNEAIKITRKLGLRYIWIDSLCIIQDSLDDWRQESALMGKVYSHCFCMLAAVSSSNCHGGLFQTPTLYSVLRERDENDGKIVLLKPTARSWRDSLLESPLSRRGWTLQERELSPRILHFVDGVMHFECRQGFGEGKRSFDGYYSDEARAKTARTIRCMDPILARGGKVQWLESTAAIPEERYNRWLRMVEGYSQRKLSVLSDKFPAVSGLAAEYSYLLKDDYIAGLWRKDLIRGLCWRKGTKTPRSLVIDYGPSWSWAKIVGPVDYGLLQVIDNDGKEVNVAPIDCSSGNQNHQILPFIYDACTEPEGTDPNGTLTFALIRMRVKMIKLVFQQRTTWRVGNEIVEVVWDDKPNEFRSYYLLSLGKVNLGLVVTQTESQKDTYERVGIARITEKDPGTWFSNSVTQDISLI</sequence>
<dbReference type="Proteomes" id="UP000070700">
    <property type="component" value="Unassembled WGS sequence"/>
</dbReference>
<proteinExistence type="predicted"/>
<dbReference type="PANTHER" id="PTHR33112:SF16">
    <property type="entry name" value="HETEROKARYON INCOMPATIBILITY DOMAIN-CONTAINING PROTEIN"/>
    <property type="match status" value="1"/>
</dbReference>
<evidence type="ECO:0000313" key="3">
    <source>
        <dbReference type="Proteomes" id="UP000070700"/>
    </source>
</evidence>
<accession>A0A194XHR0</accession>
<dbReference type="PANTHER" id="PTHR33112">
    <property type="entry name" value="DOMAIN PROTEIN, PUTATIVE-RELATED"/>
    <property type="match status" value="1"/>
</dbReference>
<dbReference type="OrthoDB" id="5347061at2759"/>
<dbReference type="Pfam" id="PF06985">
    <property type="entry name" value="HET"/>
    <property type="match status" value="1"/>
</dbReference>
<evidence type="ECO:0000259" key="1">
    <source>
        <dbReference type="Pfam" id="PF06985"/>
    </source>
</evidence>
<dbReference type="InterPro" id="IPR010730">
    <property type="entry name" value="HET"/>
</dbReference>
<keyword evidence="3" id="KW-1185">Reference proteome</keyword>
<dbReference type="InParanoid" id="A0A194XHR0"/>
<protein>
    <submittedName>
        <fullName evidence="2">HET-domain-containing protein</fullName>
    </submittedName>
</protein>
<name>A0A194XHR0_MOLSC</name>
<dbReference type="GeneID" id="28821407"/>
<dbReference type="RefSeq" id="XP_018074026.1">
    <property type="nucleotide sequence ID" value="XM_018211681.1"/>
</dbReference>
<feature type="domain" description="Heterokaryon incompatibility" evidence="1">
    <location>
        <begin position="17"/>
        <end position="136"/>
    </location>
</feature>
<gene>
    <name evidence="2" type="ORF">LY89DRAFT_640824</name>
</gene>
<dbReference type="EMBL" id="KQ947410">
    <property type="protein sequence ID" value="KUJ19671.1"/>
    <property type="molecule type" value="Genomic_DNA"/>
</dbReference>
<dbReference type="KEGG" id="psco:LY89DRAFT_640824"/>
<evidence type="ECO:0000313" key="2">
    <source>
        <dbReference type="EMBL" id="KUJ19671.1"/>
    </source>
</evidence>
<dbReference type="AlphaFoldDB" id="A0A194XHR0"/>
<dbReference type="STRING" id="149040.A0A194XHR0"/>
<organism evidence="2 3">
    <name type="scientific">Mollisia scopiformis</name>
    <name type="common">Conifer needle endophyte fungus</name>
    <name type="synonym">Phialocephala scopiformis</name>
    <dbReference type="NCBI Taxonomy" id="149040"/>
    <lineage>
        <taxon>Eukaryota</taxon>
        <taxon>Fungi</taxon>
        <taxon>Dikarya</taxon>
        <taxon>Ascomycota</taxon>
        <taxon>Pezizomycotina</taxon>
        <taxon>Leotiomycetes</taxon>
        <taxon>Helotiales</taxon>
        <taxon>Mollisiaceae</taxon>
        <taxon>Mollisia</taxon>
    </lineage>
</organism>
<reference evidence="2 3" key="1">
    <citation type="submission" date="2015-10" db="EMBL/GenBank/DDBJ databases">
        <title>Full genome of DAOMC 229536 Phialocephala scopiformis, a fungal endophyte of spruce producing the potent anti-insectan compound rugulosin.</title>
        <authorList>
            <consortium name="DOE Joint Genome Institute"/>
            <person name="Walker A.K."/>
            <person name="Frasz S.L."/>
            <person name="Seifert K.A."/>
            <person name="Miller J.D."/>
            <person name="Mondo S.J."/>
            <person name="Labutti K."/>
            <person name="Lipzen A."/>
            <person name="Dockter R."/>
            <person name="Kennedy M."/>
            <person name="Grigoriev I.V."/>
            <person name="Spatafora J.W."/>
        </authorList>
    </citation>
    <scope>NUCLEOTIDE SEQUENCE [LARGE SCALE GENOMIC DNA]</scope>
    <source>
        <strain evidence="2 3">CBS 120377</strain>
    </source>
</reference>